<evidence type="ECO:0000256" key="1">
    <source>
        <dbReference type="SAM" id="SignalP"/>
    </source>
</evidence>
<proteinExistence type="predicted"/>
<protein>
    <recommendedName>
        <fullName evidence="2">PorZ N-terminal beta-propeller domain-containing protein</fullName>
    </recommendedName>
</protein>
<reference evidence="3" key="1">
    <citation type="submission" date="2024-07" db="EMBL/GenBank/DDBJ databases">
        <title>Complete genome sequence of Prevotella sp. YM-2024 GTC17253.</title>
        <authorList>
            <person name="Hayashi M."/>
            <person name="Muto Y."/>
            <person name="Tanaka K."/>
            <person name="Niwa H."/>
        </authorList>
    </citation>
    <scope>NUCLEOTIDE SEQUENCE</scope>
    <source>
        <strain evidence="3">GTC17253</strain>
    </source>
</reference>
<dbReference type="SUPFAM" id="SSF63829">
    <property type="entry name" value="Calcium-dependent phosphotriesterase"/>
    <property type="match status" value="2"/>
</dbReference>
<dbReference type="InterPro" id="IPR048954">
    <property type="entry name" value="PorZ_N"/>
</dbReference>
<evidence type="ECO:0000313" key="3">
    <source>
        <dbReference type="EMBL" id="BFO71986.1"/>
    </source>
</evidence>
<dbReference type="Pfam" id="PF21544">
    <property type="entry name" value="PorZ_N_b_propeller"/>
    <property type="match status" value="1"/>
</dbReference>
<sequence>MKQRIFSLVTLFLVAYATLQAAPVGTWKAHRAYYDITDVQQGGNLLYVLASKSLYTYNKNDQSLQLYDKTNGLSGADISFIAWSQSARRLIIVYTDGNIDLLSADGQVTNILGYYNANVTGDKTVYGVDINGKFAYLSTGFGVVKVNMSDAVIAETYNLGFRINYTYIAGGKFYAASDTQGLYAADLSSNLLDKALWSRVGDYTVRPKSLDATLLAQVKQLKPGGPKYNDFGFLVFKHGKLYSVPGYVDNLPAVIQTFNGTDWTVTDEKPASLNHVFVNFEALSVDPNNENHVFACGQTGLYEYLDNKMVKEYSLHNSPLQTASTVGNNNLDYVVTTGLSHDKAGNLWVMNSISPSTSILQLKSDNTWNSFFHQELMVYDNRSWENMSGVMFDSRGLMWFVNNFYRVPALACYQTSTDAIKTYPTINNQDGMLLHVSYVRCVAEDLEKNIWIGTSVGPAYLSAAEIAEGGNTFTQVKVARNDGTNLASYLLSGVDILSMAVDGAGRKWFGTNGSGVYLISTDNQTEIKHFTAANSPLLSDIVQSIAINEVSGEVYFGTSKGLCSYQSDATKSADTMTDETVYAYPNPVRPDYTGPITVVGLTYDADVKIVSAAGYLVKQGRSNGGTFVWDGTGPNGKRVPSGIYMVQTATRDGDKGTVCKIAIVN</sequence>
<feature type="chain" id="PRO_5044222558" description="PorZ N-terminal beta-propeller domain-containing protein" evidence="1">
    <location>
        <begin position="22"/>
        <end position="665"/>
    </location>
</feature>
<dbReference type="InterPro" id="IPR015943">
    <property type="entry name" value="WD40/YVTN_repeat-like_dom_sf"/>
</dbReference>
<dbReference type="EMBL" id="AP035785">
    <property type="protein sequence ID" value="BFO71986.1"/>
    <property type="molecule type" value="Genomic_DNA"/>
</dbReference>
<dbReference type="InterPro" id="IPR011044">
    <property type="entry name" value="Quino_amine_DH_bsu"/>
</dbReference>
<dbReference type="Gene3D" id="2.60.40.4070">
    <property type="match status" value="1"/>
</dbReference>
<evidence type="ECO:0000259" key="2">
    <source>
        <dbReference type="Pfam" id="PF21544"/>
    </source>
</evidence>
<dbReference type="AlphaFoldDB" id="A0AB33IQM8"/>
<feature type="signal peptide" evidence="1">
    <location>
        <begin position="1"/>
        <end position="21"/>
    </location>
</feature>
<organism evidence="3">
    <name type="scientific">Prevotella sp. GTC17253</name>
    <dbReference type="NCBI Taxonomy" id="3236793"/>
    <lineage>
        <taxon>Bacteria</taxon>
        <taxon>Pseudomonadati</taxon>
        <taxon>Bacteroidota</taxon>
        <taxon>Bacteroidia</taxon>
        <taxon>Bacteroidales</taxon>
        <taxon>Prevotellaceae</taxon>
        <taxon>Prevotella</taxon>
    </lineage>
</organism>
<accession>A0AB33IQM8</accession>
<dbReference type="Gene3D" id="2.130.10.10">
    <property type="entry name" value="YVTN repeat-like/Quinoprotein amine dehydrogenase"/>
    <property type="match status" value="1"/>
</dbReference>
<keyword evidence="1" id="KW-0732">Signal</keyword>
<feature type="domain" description="PorZ N-terminal beta-propeller" evidence="2">
    <location>
        <begin position="46"/>
        <end position="198"/>
    </location>
</feature>
<name>A0AB33IQM8_9BACT</name>
<gene>
    <name evidence="3" type="ORF">GTC17253_19520</name>
</gene>
<dbReference type="SUPFAM" id="SSF50969">
    <property type="entry name" value="YVTN repeat-like/Quinoprotein amine dehydrogenase"/>
    <property type="match status" value="1"/>
</dbReference>